<dbReference type="RefSeq" id="WP_005794327.1">
    <property type="nucleotide sequence ID" value="NZ_JH724215.1"/>
</dbReference>
<dbReference type="PATRIC" id="fig|997883.3.peg.2259"/>
<protein>
    <submittedName>
        <fullName evidence="1">Uncharacterized protein</fullName>
    </submittedName>
</protein>
<gene>
    <name evidence="1" type="ORF">HMPREF1056_02163</name>
</gene>
<reference evidence="1 2" key="1">
    <citation type="submission" date="2012-02" db="EMBL/GenBank/DDBJ databases">
        <title>The Genome Sequence of Bacteroides fragilis CL07T12C05.</title>
        <authorList>
            <consortium name="The Broad Institute Genome Sequencing Platform"/>
            <person name="Earl A."/>
            <person name="Ward D."/>
            <person name="Feldgarden M."/>
            <person name="Gevers D."/>
            <person name="Zitomersky N.L."/>
            <person name="Coyne M.J."/>
            <person name="Comstock L.E."/>
            <person name="Young S.K."/>
            <person name="Zeng Q."/>
            <person name="Gargeya S."/>
            <person name="Fitzgerald M."/>
            <person name="Haas B."/>
            <person name="Abouelleil A."/>
            <person name="Alvarado L."/>
            <person name="Arachchi H.M."/>
            <person name="Berlin A."/>
            <person name="Chapman S.B."/>
            <person name="Gearin G."/>
            <person name="Goldberg J."/>
            <person name="Griggs A."/>
            <person name="Gujja S."/>
            <person name="Hansen M."/>
            <person name="Heiman D."/>
            <person name="Howarth C."/>
            <person name="Larimer J."/>
            <person name="Lui A."/>
            <person name="MacDonald P.J.P."/>
            <person name="McCowen C."/>
            <person name="Montmayeur A."/>
            <person name="Murphy C."/>
            <person name="Neiman D."/>
            <person name="Pearson M."/>
            <person name="Priest M."/>
            <person name="Roberts A."/>
            <person name="Saif S."/>
            <person name="Shea T."/>
            <person name="Sisk P."/>
            <person name="Stolte C."/>
            <person name="Sykes S."/>
            <person name="Wortman J."/>
            <person name="Nusbaum C."/>
            <person name="Birren B."/>
        </authorList>
    </citation>
    <scope>NUCLEOTIDE SEQUENCE [LARGE SCALE GENOMIC DNA]</scope>
    <source>
        <strain evidence="1 2">CL07T12C05</strain>
    </source>
</reference>
<accession>A0A0E2AQW0</accession>
<dbReference type="HOGENOM" id="CLU_116608_0_0_10"/>
<dbReference type="AlphaFoldDB" id="A0A0E2AQW0"/>
<comment type="caution">
    <text evidence="1">The sequence shown here is derived from an EMBL/GenBank/DDBJ whole genome shotgun (WGS) entry which is preliminary data.</text>
</comment>
<dbReference type="EMBL" id="AGXN01000012">
    <property type="protein sequence ID" value="EIY96275.1"/>
    <property type="molecule type" value="Genomic_DNA"/>
</dbReference>
<organism evidence="1 2">
    <name type="scientific">Bacteroides fragilis CL07T12C05</name>
    <dbReference type="NCBI Taxonomy" id="997883"/>
    <lineage>
        <taxon>Bacteria</taxon>
        <taxon>Pseudomonadati</taxon>
        <taxon>Bacteroidota</taxon>
        <taxon>Bacteroidia</taxon>
        <taxon>Bacteroidales</taxon>
        <taxon>Bacteroidaceae</taxon>
        <taxon>Bacteroides</taxon>
    </lineage>
</organism>
<name>A0A0E2AQW0_BACFG</name>
<evidence type="ECO:0000313" key="2">
    <source>
        <dbReference type="Proteomes" id="UP000003879"/>
    </source>
</evidence>
<dbReference type="GeneID" id="93048334"/>
<dbReference type="Proteomes" id="UP000003879">
    <property type="component" value="Unassembled WGS sequence"/>
</dbReference>
<proteinExistence type="predicted"/>
<sequence length="222" mass="25373">MGNNLIQVNSNLPATEKKALKDLLTLQAEYYKGLHVSSIKEAVLNTPNLPLSVIRKEITLAGARAILVIAINELVSFFNVGKTMNDVQVALTADLIIDRFYYLKLEEIKLCFRNAMASGKIYDRLDGNIILGWLNEYDVQRDEIVSSLSINEAHEQNNNSTGMFYGEYIKHLTERSENGDEEAKELLESHQSFIQRMKSNDKEAAFKKWKEEYYGRTKKQTT</sequence>
<evidence type="ECO:0000313" key="1">
    <source>
        <dbReference type="EMBL" id="EIY96275.1"/>
    </source>
</evidence>